<dbReference type="PANTHER" id="PTHR21011">
    <property type="entry name" value="MITOCHONDRIAL 28S RIBOSOMAL PROTEIN S6"/>
    <property type="match status" value="1"/>
</dbReference>
<evidence type="ECO:0000256" key="2">
    <source>
        <dbReference type="ARBA" id="ARBA00035170"/>
    </source>
</evidence>
<evidence type="ECO:0000256" key="3">
    <source>
        <dbReference type="ARBA" id="ARBA00035365"/>
    </source>
</evidence>
<evidence type="ECO:0000313" key="4">
    <source>
        <dbReference type="EnsemblMetazoa" id="XP_050506648.1"/>
    </source>
</evidence>
<protein>
    <recommendedName>
        <fullName evidence="2">Small ribosomal subunit protein bS6m</fullName>
    </recommendedName>
    <alternativeName>
        <fullName evidence="3">28S ribosomal protein S6, mitochondrial</fullName>
    </alternativeName>
</protein>
<keyword evidence="5" id="KW-1185">Reference proteome</keyword>
<organism evidence="4 5">
    <name type="scientific">Diabrotica virgifera virgifera</name>
    <name type="common">western corn rootworm</name>
    <dbReference type="NCBI Taxonomy" id="50390"/>
    <lineage>
        <taxon>Eukaryota</taxon>
        <taxon>Metazoa</taxon>
        <taxon>Ecdysozoa</taxon>
        <taxon>Arthropoda</taxon>
        <taxon>Hexapoda</taxon>
        <taxon>Insecta</taxon>
        <taxon>Pterygota</taxon>
        <taxon>Neoptera</taxon>
        <taxon>Endopterygota</taxon>
        <taxon>Coleoptera</taxon>
        <taxon>Polyphaga</taxon>
        <taxon>Cucujiformia</taxon>
        <taxon>Chrysomeloidea</taxon>
        <taxon>Chrysomelidae</taxon>
        <taxon>Galerucinae</taxon>
        <taxon>Diabroticina</taxon>
        <taxon>Diabroticites</taxon>
        <taxon>Diabrotica</taxon>
    </lineage>
</organism>
<dbReference type="InterPro" id="IPR000529">
    <property type="entry name" value="Ribosomal_bS6"/>
</dbReference>
<dbReference type="EnsemblMetazoa" id="XM_050650691.1">
    <property type="protein sequence ID" value="XP_050506648.1"/>
    <property type="gene ID" value="LOC126884632"/>
</dbReference>
<dbReference type="GeneID" id="126884632"/>
<evidence type="ECO:0000256" key="1">
    <source>
        <dbReference type="ARBA" id="ARBA00009512"/>
    </source>
</evidence>
<comment type="similarity">
    <text evidence="1">Belongs to the bacterial ribosomal protein bS6 family.</text>
</comment>
<dbReference type="Proteomes" id="UP001652700">
    <property type="component" value="Unplaced"/>
</dbReference>
<dbReference type="InterPro" id="IPR035980">
    <property type="entry name" value="Ribosomal_bS6_sf"/>
</dbReference>
<name>A0ABM5K8Y2_DIAVI</name>
<dbReference type="Gene3D" id="3.30.70.60">
    <property type="match status" value="1"/>
</dbReference>
<dbReference type="InterPro" id="IPR014717">
    <property type="entry name" value="Transl_elong_EF1B/ribsomal_bS6"/>
</dbReference>
<dbReference type="SUPFAM" id="SSF54995">
    <property type="entry name" value="Ribosomal protein S6"/>
    <property type="match status" value="1"/>
</dbReference>
<dbReference type="PANTHER" id="PTHR21011:SF1">
    <property type="entry name" value="SMALL RIBOSOMAL SUBUNIT PROTEIN BS6M"/>
    <property type="match status" value="1"/>
</dbReference>
<dbReference type="Pfam" id="PF01250">
    <property type="entry name" value="Ribosomal_S6"/>
    <property type="match status" value="1"/>
</dbReference>
<accession>A0ABM5K8Y2</accession>
<evidence type="ECO:0000313" key="5">
    <source>
        <dbReference type="Proteomes" id="UP001652700"/>
    </source>
</evidence>
<sequence>MSMSWRRHAHRKKCCVIWAGRKCIPRIQNKKPELKTVLKRTAGAILEKGGIIRKLENLGTRDMPYKTSVHGVNYKKASYFLYECNIPPSTIESLLDEYGRDVDVIRRQLYRKNQPTSSECTLDEELLPPPYRKDVQDLIEQARKHDKPKFKYNTGLDYYPFQK</sequence>
<proteinExistence type="inferred from homology"/>
<reference evidence="4" key="1">
    <citation type="submission" date="2025-05" db="UniProtKB">
        <authorList>
            <consortium name="EnsemblMetazoa"/>
        </authorList>
    </citation>
    <scope>IDENTIFICATION</scope>
</reference>
<dbReference type="RefSeq" id="XP_050506648.1">
    <property type="nucleotide sequence ID" value="XM_050650691.1"/>
</dbReference>
<dbReference type="CDD" id="cd15465">
    <property type="entry name" value="bS6_mito"/>
    <property type="match status" value="1"/>
</dbReference>